<organism evidence="1 2">
    <name type="scientific">Actinocorallia longicatena</name>
    <dbReference type="NCBI Taxonomy" id="111803"/>
    <lineage>
        <taxon>Bacteria</taxon>
        <taxon>Bacillati</taxon>
        <taxon>Actinomycetota</taxon>
        <taxon>Actinomycetes</taxon>
        <taxon>Streptosporangiales</taxon>
        <taxon>Thermomonosporaceae</taxon>
        <taxon>Actinocorallia</taxon>
    </lineage>
</organism>
<dbReference type="Proteomes" id="UP001501237">
    <property type="component" value="Unassembled WGS sequence"/>
</dbReference>
<gene>
    <name evidence="1" type="ORF">GCM10010468_56150</name>
</gene>
<name>A0ABP6QIP9_9ACTN</name>
<evidence type="ECO:0000313" key="1">
    <source>
        <dbReference type="EMBL" id="GAA3227379.1"/>
    </source>
</evidence>
<dbReference type="EMBL" id="BAAAUV010000017">
    <property type="protein sequence ID" value="GAA3227379.1"/>
    <property type="molecule type" value="Genomic_DNA"/>
</dbReference>
<reference evidence="2" key="1">
    <citation type="journal article" date="2019" name="Int. J. Syst. Evol. Microbiol.">
        <title>The Global Catalogue of Microorganisms (GCM) 10K type strain sequencing project: providing services to taxonomists for standard genome sequencing and annotation.</title>
        <authorList>
            <consortium name="The Broad Institute Genomics Platform"/>
            <consortium name="The Broad Institute Genome Sequencing Center for Infectious Disease"/>
            <person name="Wu L."/>
            <person name="Ma J."/>
        </authorList>
    </citation>
    <scope>NUCLEOTIDE SEQUENCE [LARGE SCALE GENOMIC DNA]</scope>
    <source>
        <strain evidence="2">JCM 9377</strain>
    </source>
</reference>
<proteinExistence type="predicted"/>
<dbReference type="SUPFAM" id="SSF53756">
    <property type="entry name" value="UDP-Glycosyltransferase/glycogen phosphorylase"/>
    <property type="match status" value="1"/>
</dbReference>
<sequence>MDFERFLGIASVFWRNNLPASDGDRWIVVEALHHQSRNVLRNLLFANALRRVEPARILVLTGTDEHWYGTIWADFNVEKVERLCEAFHVAEVIDVHALADRFTAAPDGEPPAFDVAGERLVPSGEGPVRWSGITPGKLDASTYASVCRLDLVPRLDPEQREDARYTGRGLRSAAFAGIYETLFRELDTVAFVTSHVDYDPWGLGVEAALRHEVPVVHVQSTGSLKAYTLFPEKVAGEPEGFRAEMTREIGRYFDDHVWANREIIRPSAELVAWRSRSNLGRPSWWRFGASAVCELRTPGERAQFRAYTMERLGLDPALPVVTVFNHAVSDALGTNRESFGDLAGWFEETVRAAPTLPAANWLVLDHPDQDKYDSTGHFASVAEAHASFPNMVFMSSKDLSKNALWSMTDLGLTVRGSVSNELPAFGIPVLQTGWSEWSSCSVSTVVTDRESYWKTLTSFIEALARGESLITAEQVERARLWLWFYRGAADVASLLVPHWDLMPEQTHFRALEINMRSVESDGDPLFSAVRRMWNRREPFLTRFDLTSAEALSEALPADPRG</sequence>
<protein>
    <submittedName>
        <fullName evidence="1">Uncharacterized protein</fullName>
    </submittedName>
</protein>
<comment type="caution">
    <text evidence="1">The sequence shown here is derived from an EMBL/GenBank/DDBJ whole genome shotgun (WGS) entry which is preliminary data.</text>
</comment>
<keyword evidence="2" id="KW-1185">Reference proteome</keyword>
<accession>A0ABP6QIP9</accession>
<evidence type="ECO:0000313" key="2">
    <source>
        <dbReference type="Proteomes" id="UP001501237"/>
    </source>
</evidence>